<dbReference type="GO" id="GO:0051123">
    <property type="term" value="P:RNA polymerase II preinitiation complex assembly"/>
    <property type="evidence" value="ECO:0007669"/>
    <property type="project" value="TreeGrafter"/>
</dbReference>
<comment type="subcellular location">
    <subcellularLocation>
        <location evidence="1">Nucleus</location>
    </subcellularLocation>
</comment>
<organism evidence="8 9">
    <name type="scientific">Letharia lupina</name>
    <dbReference type="NCBI Taxonomy" id="560253"/>
    <lineage>
        <taxon>Eukaryota</taxon>
        <taxon>Fungi</taxon>
        <taxon>Dikarya</taxon>
        <taxon>Ascomycota</taxon>
        <taxon>Pezizomycotina</taxon>
        <taxon>Lecanoromycetes</taxon>
        <taxon>OSLEUM clade</taxon>
        <taxon>Lecanoromycetidae</taxon>
        <taxon>Lecanorales</taxon>
        <taxon>Lecanorineae</taxon>
        <taxon>Parmeliaceae</taxon>
        <taxon>Letharia</taxon>
    </lineage>
</organism>
<feature type="region of interest" description="Disordered" evidence="7">
    <location>
        <begin position="1"/>
        <end position="53"/>
    </location>
</feature>
<dbReference type="GO" id="GO:0046982">
    <property type="term" value="F:protein heterodimerization activity"/>
    <property type="evidence" value="ECO:0007669"/>
    <property type="project" value="InterPro"/>
</dbReference>
<evidence type="ECO:0000256" key="1">
    <source>
        <dbReference type="ARBA" id="ARBA00004123"/>
    </source>
</evidence>
<dbReference type="PANTHER" id="PTHR11380">
    <property type="entry name" value="TRANSCRIPTION INITIATION FACTOR TFIID/SUPT3-RELATED"/>
    <property type="match status" value="1"/>
</dbReference>
<dbReference type="CDD" id="cd07978">
    <property type="entry name" value="HFD_TAF13"/>
    <property type="match status" value="1"/>
</dbReference>
<sequence>MARGKKRSRADRKAPMTDMPAPKALTFGNSSSRPEFQTDNSSPGEVLDPLSSHHTLRRPAAIAASSAIAKAALYHDESDEEVETKRRNKKVTVIEETKAIIPDGYAPTSHPSAPAGSPNVKMTEVRARAARHKGQMNFEAEITQALYAYGDDKEPLPETVRILDEMATDFIIETCFGAAKSAECCGRSKLKVDDFKFAIRGDPVLLGRVNELLAMDKHINTARKAFKTDEGREGLERGGRKKKGEGKDGEEKVEGKAEDKEVKVEDKVEEDLGDDLDDEE</sequence>
<gene>
    <name evidence="8" type="ORF">HO133_010702</name>
</gene>
<comment type="caution">
    <text evidence="8">The sequence shown here is derived from an EMBL/GenBank/DDBJ whole genome shotgun (WGS) entry which is preliminary data.</text>
</comment>
<dbReference type="AlphaFoldDB" id="A0A8H6CID8"/>
<evidence type="ECO:0000256" key="2">
    <source>
        <dbReference type="ARBA" id="ARBA00023015"/>
    </source>
</evidence>
<name>A0A8H6CID8_9LECA</name>
<feature type="compositionally biased region" description="Polar residues" evidence="7">
    <location>
        <begin position="27"/>
        <end position="43"/>
    </location>
</feature>
<keyword evidence="2" id="KW-0805">Transcription regulation</keyword>
<dbReference type="Pfam" id="PF02269">
    <property type="entry name" value="TFIID-18kDa"/>
    <property type="match status" value="1"/>
</dbReference>
<feature type="region of interest" description="Disordered" evidence="7">
    <location>
        <begin position="225"/>
        <end position="280"/>
    </location>
</feature>
<evidence type="ECO:0000256" key="5">
    <source>
        <dbReference type="ARBA" id="ARBA00038392"/>
    </source>
</evidence>
<evidence type="ECO:0000256" key="6">
    <source>
        <dbReference type="ARBA" id="ARBA00040136"/>
    </source>
</evidence>
<dbReference type="InterPro" id="IPR009072">
    <property type="entry name" value="Histone-fold"/>
</dbReference>
<feature type="compositionally biased region" description="Basic and acidic residues" evidence="7">
    <location>
        <begin position="226"/>
        <end position="238"/>
    </location>
</feature>
<dbReference type="EMBL" id="JACCJB010000009">
    <property type="protein sequence ID" value="KAF6224128.1"/>
    <property type="molecule type" value="Genomic_DNA"/>
</dbReference>
<dbReference type="GO" id="GO:0005669">
    <property type="term" value="C:transcription factor TFIID complex"/>
    <property type="evidence" value="ECO:0007669"/>
    <property type="project" value="TreeGrafter"/>
</dbReference>
<dbReference type="GeneID" id="59339092"/>
<evidence type="ECO:0000256" key="3">
    <source>
        <dbReference type="ARBA" id="ARBA00023163"/>
    </source>
</evidence>
<reference evidence="8 9" key="1">
    <citation type="journal article" date="2020" name="Genomics">
        <title>Complete, high-quality genomes from long-read metagenomic sequencing of two wolf lichen thalli reveals enigmatic genome architecture.</title>
        <authorList>
            <person name="McKenzie S.K."/>
            <person name="Walston R.F."/>
            <person name="Allen J.L."/>
        </authorList>
    </citation>
    <scope>NUCLEOTIDE SEQUENCE [LARGE SCALE GENOMIC DNA]</scope>
    <source>
        <strain evidence="8">WasteWater1</strain>
    </source>
</reference>
<evidence type="ECO:0000256" key="7">
    <source>
        <dbReference type="SAM" id="MobiDB-lite"/>
    </source>
</evidence>
<keyword evidence="4" id="KW-0539">Nucleus</keyword>
<dbReference type="Proteomes" id="UP000593566">
    <property type="component" value="Unassembled WGS sequence"/>
</dbReference>
<proteinExistence type="inferred from homology"/>
<protein>
    <recommendedName>
        <fullName evidence="6">Transcription initiation factor TFIID subunit 13</fullName>
    </recommendedName>
</protein>
<dbReference type="SUPFAM" id="SSF47113">
    <property type="entry name" value="Histone-fold"/>
    <property type="match status" value="1"/>
</dbReference>
<comment type="similarity">
    <text evidence="5">Belongs to the TAF13 family.</text>
</comment>
<keyword evidence="9" id="KW-1185">Reference proteome</keyword>
<keyword evidence="3" id="KW-0804">Transcription</keyword>
<dbReference type="Gene3D" id="1.10.20.10">
    <property type="entry name" value="Histone, subunit A"/>
    <property type="match status" value="1"/>
</dbReference>
<dbReference type="PANTHER" id="PTHR11380:SF5">
    <property type="entry name" value="TRANSCRIPTION INITIATION FACTOR TFIID SUBUNIT 13"/>
    <property type="match status" value="1"/>
</dbReference>
<evidence type="ECO:0000256" key="4">
    <source>
        <dbReference type="ARBA" id="ARBA00023242"/>
    </source>
</evidence>
<evidence type="ECO:0000313" key="9">
    <source>
        <dbReference type="Proteomes" id="UP000593566"/>
    </source>
</evidence>
<dbReference type="RefSeq" id="XP_037153188.1">
    <property type="nucleotide sequence ID" value="XM_037301554.1"/>
</dbReference>
<feature type="compositionally biased region" description="Basic and acidic residues" evidence="7">
    <location>
        <begin position="245"/>
        <end position="266"/>
    </location>
</feature>
<accession>A0A8H6CID8</accession>
<feature type="compositionally biased region" description="Acidic residues" evidence="7">
    <location>
        <begin position="267"/>
        <end position="280"/>
    </location>
</feature>
<dbReference type="InterPro" id="IPR003195">
    <property type="entry name" value="TFIID_TAF13"/>
</dbReference>
<evidence type="ECO:0000313" key="8">
    <source>
        <dbReference type="EMBL" id="KAF6224128.1"/>
    </source>
</evidence>
<feature type="compositionally biased region" description="Basic residues" evidence="7">
    <location>
        <begin position="1"/>
        <end position="10"/>
    </location>
</feature>